<reference evidence="1 2" key="1">
    <citation type="submission" date="2016-04" db="EMBL/GenBank/DDBJ databases">
        <title>The genome of Intoshia linei affirms orthonectids as highly simplified spiralians.</title>
        <authorList>
            <person name="Mikhailov K.V."/>
            <person name="Slusarev G.S."/>
            <person name="Nikitin M.A."/>
            <person name="Logacheva M.D."/>
            <person name="Penin A."/>
            <person name="Aleoshin V."/>
            <person name="Panchin Y.V."/>
        </authorList>
    </citation>
    <scope>NUCLEOTIDE SEQUENCE [LARGE SCALE GENOMIC DNA]</scope>
    <source>
        <strain evidence="1">Intl2013</strain>
        <tissue evidence="1">Whole animal</tissue>
    </source>
</reference>
<evidence type="ECO:0008006" key="3">
    <source>
        <dbReference type="Google" id="ProtNLM"/>
    </source>
</evidence>
<dbReference type="OrthoDB" id="6764673at2759"/>
<keyword evidence="2" id="KW-1185">Reference proteome</keyword>
<name>A0A177AS24_9BILA</name>
<accession>A0A177AS24</accession>
<sequence>MSRKCSSANCRTNYDEGSVKVKTYGFSSNEEEKVKWISSMPNCFSDGVTKNMCASNPPSILDRQFSSRNISIQDRNSKDKLSEFQVIDAFPLD</sequence>
<evidence type="ECO:0000313" key="1">
    <source>
        <dbReference type="EMBL" id="OAF64191.1"/>
    </source>
</evidence>
<dbReference type="Proteomes" id="UP000078046">
    <property type="component" value="Unassembled WGS sequence"/>
</dbReference>
<comment type="caution">
    <text evidence="1">The sequence shown here is derived from an EMBL/GenBank/DDBJ whole genome shotgun (WGS) entry which is preliminary data.</text>
</comment>
<evidence type="ECO:0000313" key="2">
    <source>
        <dbReference type="Proteomes" id="UP000078046"/>
    </source>
</evidence>
<gene>
    <name evidence="1" type="ORF">A3Q56_08105</name>
</gene>
<dbReference type="AlphaFoldDB" id="A0A177AS24"/>
<protein>
    <recommendedName>
        <fullName evidence="3">THAP-type domain-containing protein</fullName>
    </recommendedName>
</protein>
<organism evidence="1 2">
    <name type="scientific">Intoshia linei</name>
    <dbReference type="NCBI Taxonomy" id="1819745"/>
    <lineage>
        <taxon>Eukaryota</taxon>
        <taxon>Metazoa</taxon>
        <taxon>Spiralia</taxon>
        <taxon>Lophotrochozoa</taxon>
        <taxon>Mesozoa</taxon>
        <taxon>Orthonectida</taxon>
        <taxon>Rhopaluridae</taxon>
        <taxon>Intoshia</taxon>
    </lineage>
</organism>
<proteinExistence type="predicted"/>
<dbReference type="EMBL" id="LWCA01002041">
    <property type="protein sequence ID" value="OAF64191.1"/>
    <property type="molecule type" value="Genomic_DNA"/>
</dbReference>